<dbReference type="OrthoDB" id="8421262at2"/>
<gene>
    <name evidence="1" type="ORF">GA0061102_10792</name>
</gene>
<dbReference type="RefSeq" id="WP_092856566.1">
    <property type="nucleotide sequence ID" value="NZ_FMAH01000079.1"/>
</dbReference>
<evidence type="ECO:0000313" key="1">
    <source>
        <dbReference type="EMBL" id="SCB49821.1"/>
    </source>
</evidence>
<reference evidence="2" key="1">
    <citation type="submission" date="2016-08" db="EMBL/GenBank/DDBJ databases">
        <authorList>
            <person name="Varghese N."/>
            <person name="Submissions Spin"/>
        </authorList>
    </citation>
    <scope>NUCLEOTIDE SEQUENCE [LARGE SCALE GENOMIC DNA]</scope>
    <source>
        <strain evidence="2">HAMBI 2971</strain>
    </source>
</reference>
<organism evidence="1 2">
    <name type="scientific">Rhizobium miluonense</name>
    <dbReference type="NCBI Taxonomy" id="411945"/>
    <lineage>
        <taxon>Bacteria</taxon>
        <taxon>Pseudomonadati</taxon>
        <taxon>Pseudomonadota</taxon>
        <taxon>Alphaproteobacteria</taxon>
        <taxon>Hyphomicrobiales</taxon>
        <taxon>Rhizobiaceae</taxon>
        <taxon>Rhizobium/Agrobacterium group</taxon>
        <taxon>Rhizobium</taxon>
    </lineage>
</organism>
<sequence length="71" mass="8291">METQWAFERRRPVRGAPYSLAEFQKKYGLNDGIAEDLFARFGPSAIELDLLMQAKRRTPSFNELTKEMLPR</sequence>
<name>A0A1C3XC75_9HYPH</name>
<dbReference type="EMBL" id="FMAH01000079">
    <property type="protein sequence ID" value="SCB49821.1"/>
    <property type="molecule type" value="Genomic_DNA"/>
</dbReference>
<dbReference type="AlphaFoldDB" id="A0A1C3XC75"/>
<proteinExistence type="predicted"/>
<evidence type="ECO:0000313" key="2">
    <source>
        <dbReference type="Proteomes" id="UP000199435"/>
    </source>
</evidence>
<keyword evidence="2" id="KW-1185">Reference proteome</keyword>
<accession>A0A1C3XC75</accession>
<protein>
    <submittedName>
        <fullName evidence="1">Uncharacterized protein</fullName>
    </submittedName>
</protein>
<dbReference type="Proteomes" id="UP000199435">
    <property type="component" value="Unassembled WGS sequence"/>
</dbReference>